<dbReference type="InterPro" id="IPR017689">
    <property type="entry name" value="BamD"/>
</dbReference>
<proteinExistence type="predicted"/>
<sequence>MAYAYYMQGMVYFPRRANPIERLFGAHLSARPPHNVRKSFAAFRTVVSQYPNSPYAHEAYQRMIFLRDRLASYNVDVARYYLERGAYVASARRAEIVVDEYQGAPAVKDALAIMILSYERL</sequence>
<organism evidence="5">
    <name type="scientific">mine drainage metagenome</name>
    <dbReference type="NCBI Taxonomy" id="410659"/>
    <lineage>
        <taxon>unclassified sequences</taxon>
        <taxon>metagenomes</taxon>
        <taxon>ecological metagenomes</taxon>
    </lineage>
</organism>
<evidence type="ECO:0000259" key="4">
    <source>
        <dbReference type="Pfam" id="PF13525"/>
    </source>
</evidence>
<keyword evidence="1" id="KW-0732">Signal</keyword>
<comment type="caution">
    <text evidence="5">The sequence shown here is derived from an EMBL/GenBank/DDBJ whole genome shotgun (WGS) entry which is preliminary data.</text>
</comment>
<reference evidence="5" key="2">
    <citation type="journal article" date="2014" name="ISME J.">
        <title>Microbial stratification in low pH oxic and suboxic macroscopic growths along an acid mine drainage.</title>
        <authorList>
            <person name="Mendez-Garcia C."/>
            <person name="Mesa V."/>
            <person name="Sprenger R.R."/>
            <person name="Richter M."/>
            <person name="Diez M.S."/>
            <person name="Solano J."/>
            <person name="Bargiela R."/>
            <person name="Golyshina O.V."/>
            <person name="Manteca A."/>
            <person name="Ramos J.L."/>
            <person name="Gallego J.R."/>
            <person name="Llorente I."/>
            <person name="Martins Dos Santos V.A."/>
            <person name="Jensen O.N."/>
            <person name="Pelaez A.I."/>
            <person name="Sanchez J."/>
            <person name="Ferrer M."/>
        </authorList>
    </citation>
    <scope>NUCLEOTIDE SEQUENCE</scope>
</reference>
<name>T1B7R6_9ZZZZ</name>
<evidence type="ECO:0000256" key="2">
    <source>
        <dbReference type="ARBA" id="ARBA00023136"/>
    </source>
</evidence>
<keyword evidence="2" id="KW-0472">Membrane</keyword>
<dbReference type="AlphaFoldDB" id="T1B7R6"/>
<feature type="domain" description="Outer membrane lipoprotein BamD-like" evidence="4">
    <location>
        <begin position="2"/>
        <end position="121"/>
    </location>
</feature>
<keyword evidence="3" id="KW-0998">Cell outer membrane</keyword>
<protein>
    <submittedName>
        <fullName evidence="5">Competence lipoprotein, ComL</fullName>
    </submittedName>
</protein>
<feature type="non-terminal residue" evidence="5">
    <location>
        <position position="121"/>
    </location>
</feature>
<evidence type="ECO:0000256" key="3">
    <source>
        <dbReference type="ARBA" id="ARBA00023237"/>
    </source>
</evidence>
<dbReference type="Gene3D" id="1.25.40.10">
    <property type="entry name" value="Tetratricopeptide repeat domain"/>
    <property type="match status" value="1"/>
</dbReference>
<dbReference type="Pfam" id="PF13525">
    <property type="entry name" value="YfiO"/>
    <property type="match status" value="1"/>
</dbReference>
<dbReference type="InterPro" id="IPR011990">
    <property type="entry name" value="TPR-like_helical_dom_sf"/>
</dbReference>
<evidence type="ECO:0000313" key="5">
    <source>
        <dbReference type="EMBL" id="EQD49034.1"/>
    </source>
</evidence>
<dbReference type="EMBL" id="AUZX01010148">
    <property type="protein sequence ID" value="EQD49034.1"/>
    <property type="molecule type" value="Genomic_DNA"/>
</dbReference>
<evidence type="ECO:0000256" key="1">
    <source>
        <dbReference type="ARBA" id="ARBA00022729"/>
    </source>
</evidence>
<dbReference type="NCBIfam" id="TIGR03302">
    <property type="entry name" value="OM_YfiO"/>
    <property type="match status" value="1"/>
</dbReference>
<accession>T1B7R6</accession>
<keyword evidence="5" id="KW-0449">Lipoprotein</keyword>
<reference evidence="5" key="1">
    <citation type="submission" date="2013-08" db="EMBL/GenBank/DDBJ databases">
        <authorList>
            <person name="Mendez C."/>
            <person name="Richter M."/>
            <person name="Ferrer M."/>
            <person name="Sanchez J."/>
        </authorList>
    </citation>
    <scope>NUCLEOTIDE SEQUENCE</scope>
</reference>
<gene>
    <name evidence="5" type="ORF">B1A_13839</name>
</gene>
<dbReference type="InterPro" id="IPR039565">
    <property type="entry name" value="BamD-like"/>
</dbReference>